<dbReference type="EMBL" id="CP011102">
    <property type="protein sequence ID" value="AQY51566.1"/>
    <property type="molecule type" value="Genomic_DNA"/>
</dbReference>
<keyword evidence="1" id="KW-0472">Membrane</keyword>
<reference evidence="3 5" key="3">
    <citation type="submission" date="2020-03" db="EMBL/GenBank/DDBJ databases">
        <title>Soil Listeria distribution.</title>
        <authorList>
            <person name="Liao J."/>
            <person name="Wiedmann M."/>
        </authorList>
    </citation>
    <scope>NUCLEOTIDE SEQUENCE [LARGE SCALE GENOMIC DNA]</scope>
    <source>
        <strain evidence="3 5">FSL L7-1523</strain>
    </source>
</reference>
<reference evidence="4" key="2">
    <citation type="submission" date="2015-03" db="EMBL/GenBank/DDBJ databases">
        <authorList>
            <person name="Ferrari E."/>
            <person name="Walter M.C."/>
            <person name="Huptas C."/>
            <person name="Scherer S."/>
            <person name="Mueller-Herbst S."/>
        </authorList>
    </citation>
    <scope>NUCLEOTIDE SEQUENCE [LARGE SCALE GENOMIC DNA]</scope>
    <source>
        <strain evidence="4">LWP01</strain>
    </source>
</reference>
<dbReference type="AlphaFoldDB" id="A0A1S7FVV2"/>
<evidence type="ECO:0000313" key="3">
    <source>
        <dbReference type="EMBL" id="MBC1502185.1"/>
    </source>
</evidence>
<keyword evidence="1" id="KW-0812">Transmembrane</keyword>
<evidence type="ECO:0000313" key="4">
    <source>
        <dbReference type="Proteomes" id="UP000223060"/>
    </source>
</evidence>
<evidence type="ECO:0000313" key="5">
    <source>
        <dbReference type="Proteomes" id="UP000564536"/>
    </source>
</evidence>
<dbReference type="Pfam" id="PF19478">
    <property type="entry name" value="TrbL_2"/>
    <property type="match status" value="1"/>
</dbReference>
<keyword evidence="1" id="KW-1133">Transmembrane helix</keyword>
<keyword evidence="4" id="KW-1185">Reference proteome</keyword>
<organism evidence="2 4">
    <name type="scientific">Listeria weihenstephanensis</name>
    <dbReference type="NCBI Taxonomy" id="1006155"/>
    <lineage>
        <taxon>Bacteria</taxon>
        <taxon>Bacillati</taxon>
        <taxon>Bacillota</taxon>
        <taxon>Bacilli</taxon>
        <taxon>Bacillales</taxon>
        <taxon>Listeriaceae</taxon>
        <taxon>Listeria</taxon>
    </lineage>
</organism>
<dbReference type="Proteomes" id="UP000223060">
    <property type="component" value="Chromosome"/>
</dbReference>
<evidence type="ECO:0000256" key="1">
    <source>
        <dbReference type="SAM" id="Phobius"/>
    </source>
</evidence>
<dbReference type="Proteomes" id="UP000564536">
    <property type="component" value="Unassembled WGS sequence"/>
</dbReference>
<accession>A0A1S7FVV2</accession>
<reference evidence="2" key="1">
    <citation type="submission" date="2015-03" db="EMBL/GenBank/DDBJ databases">
        <authorList>
            <person name="Murphy D."/>
        </authorList>
    </citation>
    <scope>NUCLEOTIDE SEQUENCE [LARGE SCALE GENOMIC DNA]</scope>
    <source>
        <strain evidence="2">WS 4560</strain>
    </source>
</reference>
<feature type="transmembrane region" description="Helical" evidence="1">
    <location>
        <begin position="226"/>
        <end position="247"/>
    </location>
</feature>
<dbReference type="KEGG" id="lwi:UE46_11335"/>
<protein>
    <submittedName>
        <fullName evidence="2">Membrane protein</fullName>
    </submittedName>
</protein>
<evidence type="ECO:0000313" key="2">
    <source>
        <dbReference type="EMBL" id="AQY51566.1"/>
    </source>
</evidence>
<name>A0A1S7FVV2_9LIST</name>
<feature type="transmembrane region" description="Helical" evidence="1">
    <location>
        <begin position="259"/>
        <end position="276"/>
    </location>
</feature>
<dbReference type="RefSeq" id="WP_036059533.1">
    <property type="nucleotide sequence ID" value="NZ_CP011102.1"/>
</dbReference>
<feature type="transmembrane region" description="Helical" evidence="1">
    <location>
        <begin position="102"/>
        <end position="124"/>
    </location>
</feature>
<proteinExistence type="predicted"/>
<feature type="transmembrane region" description="Helical" evidence="1">
    <location>
        <begin position="165"/>
        <end position="190"/>
    </location>
</feature>
<feature type="transmembrane region" description="Helical" evidence="1">
    <location>
        <begin position="64"/>
        <end position="82"/>
    </location>
</feature>
<gene>
    <name evidence="3" type="ORF">HB943_16410</name>
    <name evidence="2" type="ORF">UE46_11335</name>
</gene>
<dbReference type="EMBL" id="JAARRL010000058">
    <property type="protein sequence ID" value="MBC1502185.1"/>
    <property type="molecule type" value="Genomic_DNA"/>
</dbReference>
<dbReference type="InterPro" id="IPR045798">
    <property type="entry name" value="TrbL_Firmicutes"/>
</dbReference>
<sequence>MFGVFDKLAEWIKELLIGMVESNLTNMFVDVNEQVGMIAKEVGKTPQGWNADIFGMIQALSENVIVPIAGLIITYILCYELITLITEKNNMQDIDTFMFFKYFFKMCVAVMLVSHTFDITMAVFDLAQYVVNQAAGTIHSSASIDIKEVLATMKERMQEMGLGELFGLVFETLMVSFCMKIMAVLIMVIIYGRMIEIYLYCSVAPIPFATLSNREWGTIGTNYFKSLFALGFQGFFIMVCVGIYAILVKAMTVSDNIHMAIFSIATYTVLLCFTLFKTGSVSKSIFGAH</sequence>